<dbReference type="AlphaFoldDB" id="A0A2T4IAW6"/>
<accession>A0A2T4IAW6</accession>
<proteinExistence type="predicted"/>
<protein>
    <submittedName>
        <fullName evidence="2">Uncharacterized protein</fullName>
    </submittedName>
</protein>
<gene>
    <name evidence="2" type="ORF">MLEAa_0380</name>
</gene>
<evidence type="ECO:0000313" key="3">
    <source>
        <dbReference type="Proteomes" id="UP000241093"/>
    </source>
</evidence>
<dbReference type="NCBIfam" id="NF046008">
    <property type="entry name" value="ICE_MAGa4850"/>
    <property type="match status" value="1"/>
</dbReference>
<keyword evidence="1" id="KW-0812">Transmembrane</keyword>
<comment type="caution">
    <text evidence="2">The sequence shown here is derived from an EMBL/GenBank/DDBJ whole genome shotgun (WGS) entry which is preliminary data.</text>
</comment>
<evidence type="ECO:0000313" key="2">
    <source>
        <dbReference type="EMBL" id="PTD31824.1"/>
    </source>
</evidence>
<evidence type="ECO:0000256" key="1">
    <source>
        <dbReference type="SAM" id="Phobius"/>
    </source>
</evidence>
<dbReference type="EMBL" id="LAUU01000002">
    <property type="protein sequence ID" value="PTD31824.1"/>
    <property type="molecule type" value="Genomic_DNA"/>
</dbReference>
<organism evidence="2 3">
    <name type="scientific">Mycoplasma leachii 06049</name>
    <dbReference type="NCBI Taxonomy" id="1188244"/>
    <lineage>
        <taxon>Bacteria</taxon>
        <taxon>Bacillati</taxon>
        <taxon>Mycoplasmatota</taxon>
        <taxon>Mollicutes</taxon>
        <taxon>Mycoplasmataceae</taxon>
        <taxon>Mycoplasma</taxon>
    </lineage>
</organism>
<keyword evidence="1" id="KW-0472">Membrane</keyword>
<reference evidence="2 3" key="1">
    <citation type="submission" date="2015-04" db="EMBL/GenBank/DDBJ databases">
        <title>Genome sequence of Mycoplasma leachii strain 06049.</title>
        <authorList>
            <person name="Sirand-Pugnet P."/>
            <person name="Breton M."/>
            <person name="Dordet-Frisoni E."/>
            <person name="Baranowski E."/>
            <person name="Barre A."/>
            <person name="Couture C."/>
            <person name="Dupuy V."/>
            <person name="Gaurivaud P."/>
            <person name="Jacob D."/>
            <person name="Lemaitre C."/>
            <person name="Manso-Silvan L."/>
            <person name="Nikolski M."/>
            <person name="Nouvel L.-X."/>
            <person name="Poumarat F."/>
            <person name="Tardy F."/>
            <person name="Thebault P."/>
            <person name="Theil S."/>
            <person name="Citti C."/>
            <person name="Thiaucourt F."/>
            <person name="Blanchard A."/>
        </authorList>
    </citation>
    <scope>NUCLEOTIDE SEQUENCE [LARGE SCALE GENOMIC DNA]</scope>
    <source>
        <strain evidence="2 3">06049</strain>
    </source>
</reference>
<dbReference type="Proteomes" id="UP000241093">
    <property type="component" value="Unassembled WGS sequence"/>
</dbReference>
<name>A0A2T4IAW6_9MOLU</name>
<feature type="transmembrane region" description="Helical" evidence="1">
    <location>
        <begin position="151"/>
        <end position="171"/>
    </location>
</feature>
<sequence length="282" mass="33563">MKGKFFMGHFKELKNAIDEKDFKYLEWINFKLDFLKTYQSKKYDQLNEKGLSVIFQTKLVIGLSWFEKLKSQKIFLEVFMCLKGLKQAVKKESLLELGFKNTTLKCVIKKMLKWKILDNQAYQKDKTIKLRKKVLKTKTDKKFWILKGEKIVKFFLLNGLSSTIVILASNYCYKKAKAKDSKLQNSNKKWAVIQNAYFGCLKVSRSFIWKSFKRLVEFLKANYKNLITVIRKRPTNWITKKTVTGKNKKIKVGRKFITERFISKEVKKIFQSYKFFDYKSTN</sequence>
<keyword evidence="1" id="KW-1133">Transmembrane helix</keyword>